<feature type="transmembrane region" description="Helical" evidence="6">
    <location>
        <begin position="168"/>
        <end position="190"/>
    </location>
</feature>
<feature type="domain" description="EamA" evidence="7">
    <location>
        <begin position="18"/>
        <end position="150"/>
    </location>
</feature>
<dbReference type="InterPro" id="IPR037185">
    <property type="entry name" value="EmrE-like"/>
</dbReference>
<comment type="subcellular location">
    <subcellularLocation>
        <location evidence="1">Membrane</location>
        <topology evidence="1">Multi-pass membrane protein</topology>
    </subcellularLocation>
</comment>
<dbReference type="SUPFAM" id="SSF103481">
    <property type="entry name" value="Multidrug resistance efflux transporter EmrE"/>
    <property type="match status" value="2"/>
</dbReference>
<feature type="transmembrane region" description="Helical" evidence="6">
    <location>
        <begin position="262"/>
        <end position="282"/>
    </location>
</feature>
<evidence type="ECO:0000256" key="4">
    <source>
        <dbReference type="ARBA" id="ARBA00022989"/>
    </source>
</evidence>
<comment type="caution">
    <text evidence="8">The sequence shown here is derived from an EMBL/GenBank/DDBJ whole genome shotgun (WGS) entry which is preliminary data.</text>
</comment>
<dbReference type="InterPro" id="IPR000620">
    <property type="entry name" value="EamA_dom"/>
</dbReference>
<dbReference type="Proteomes" id="UP001589858">
    <property type="component" value="Unassembled WGS sequence"/>
</dbReference>
<reference evidence="8 9" key="1">
    <citation type="submission" date="2024-09" db="EMBL/GenBank/DDBJ databases">
        <authorList>
            <person name="Sun Q."/>
            <person name="Mori K."/>
        </authorList>
    </citation>
    <scope>NUCLEOTIDE SEQUENCE [LARGE SCALE GENOMIC DNA]</scope>
    <source>
        <strain evidence="8 9">CICC 11035S</strain>
    </source>
</reference>
<evidence type="ECO:0000313" key="8">
    <source>
        <dbReference type="EMBL" id="MFC0685179.1"/>
    </source>
</evidence>
<feature type="domain" description="EamA" evidence="7">
    <location>
        <begin position="169"/>
        <end position="304"/>
    </location>
</feature>
<keyword evidence="4 6" id="KW-1133">Transmembrane helix</keyword>
<dbReference type="InterPro" id="IPR050638">
    <property type="entry name" value="AA-Vitamin_Transporters"/>
</dbReference>
<feature type="transmembrane region" description="Helical" evidence="6">
    <location>
        <begin position="288"/>
        <end position="306"/>
    </location>
</feature>
<dbReference type="RefSeq" id="WP_267223728.1">
    <property type="nucleotide sequence ID" value="NZ_JAPCWC010000027.1"/>
</dbReference>
<feature type="transmembrane region" description="Helical" evidence="6">
    <location>
        <begin position="136"/>
        <end position="156"/>
    </location>
</feature>
<name>A0ABV6S8L7_9SPHN</name>
<dbReference type="PANTHER" id="PTHR32322">
    <property type="entry name" value="INNER MEMBRANE TRANSPORTER"/>
    <property type="match status" value="1"/>
</dbReference>
<dbReference type="EMBL" id="JBHLTM010000041">
    <property type="protein sequence ID" value="MFC0685179.1"/>
    <property type="molecule type" value="Genomic_DNA"/>
</dbReference>
<gene>
    <name evidence="8" type="ORF">ACFFF8_11275</name>
</gene>
<evidence type="ECO:0000256" key="1">
    <source>
        <dbReference type="ARBA" id="ARBA00004141"/>
    </source>
</evidence>
<keyword evidence="5 6" id="KW-0472">Membrane</keyword>
<evidence type="ECO:0000259" key="7">
    <source>
        <dbReference type="Pfam" id="PF00892"/>
    </source>
</evidence>
<dbReference type="PANTHER" id="PTHR32322:SF2">
    <property type="entry name" value="EAMA DOMAIN-CONTAINING PROTEIN"/>
    <property type="match status" value="1"/>
</dbReference>
<evidence type="ECO:0000313" key="9">
    <source>
        <dbReference type="Proteomes" id="UP001589858"/>
    </source>
</evidence>
<dbReference type="Pfam" id="PF00892">
    <property type="entry name" value="EamA"/>
    <property type="match status" value="2"/>
</dbReference>
<keyword evidence="3 6" id="KW-0812">Transmembrane</keyword>
<evidence type="ECO:0000256" key="3">
    <source>
        <dbReference type="ARBA" id="ARBA00022692"/>
    </source>
</evidence>
<feature type="transmembrane region" description="Helical" evidence="6">
    <location>
        <begin position="78"/>
        <end position="95"/>
    </location>
</feature>
<keyword evidence="9" id="KW-1185">Reference proteome</keyword>
<feature type="transmembrane region" description="Helical" evidence="6">
    <location>
        <begin position="226"/>
        <end position="250"/>
    </location>
</feature>
<feature type="transmembrane region" description="Helical" evidence="6">
    <location>
        <begin position="107"/>
        <end position="124"/>
    </location>
</feature>
<proteinExistence type="inferred from homology"/>
<evidence type="ECO:0000256" key="6">
    <source>
        <dbReference type="SAM" id="Phobius"/>
    </source>
</evidence>
<protein>
    <submittedName>
        <fullName evidence="8">DMT family transporter</fullName>
    </submittedName>
</protein>
<organism evidence="8 9">
    <name type="scientific">Novosphingobium clariflavum</name>
    <dbReference type="NCBI Taxonomy" id="2029884"/>
    <lineage>
        <taxon>Bacteria</taxon>
        <taxon>Pseudomonadati</taxon>
        <taxon>Pseudomonadota</taxon>
        <taxon>Alphaproteobacteria</taxon>
        <taxon>Sphingomonadales</taxon>
        <taxon>Sphingomonadaceae</taxon>
        <taxon>Novosphingobium</taxon>
    </lineage>
</organism>
<accession>A0ABV6S8L7</accession>
<feature type="transmembrane region" description="Helical" evidence="6">
    <location>
        <begin position="202"/>
        <end position="220"/>
    </location>
</feature>
<comment type="similarity">
    <text evidence="2">Belongs to the EamA transporter family.</text>
</comment>
<sequence>MTEANSNPSQRLPVDGRAALMMVGLCAIWGMQQTALKAAAPDMAPVLQISLRSGLAAVVIAALVFLRGEGHALRGGTWRPGLAIGVLFALEYLFMGEGLRFTSASHMGIFLYTAPIFTALGLHVGLPEERLSPLQWLGIGLAFAGVAVSFLGGAGFGATGGSARDSAWIGDLMGIGAGASWGATTLTLRFSKLSHAPSTVTTLYQLLGAFALLGVLALATGQTHVALTPLLGASLAFQTVGVSLVSLLVWFGMLRIYLASRLGVLSFMTPLFGVAFGVALLGERLEPAFIGGAAMVIAGILLVSGHEMLRARQARRAAVG</sequence>
<feature type="transmembrane region" description="Helical" evidence="6">
    <location>
        <begin position="43"/>
        <end position="66"/>
    </location>
</feature>
<evidence type="ECO:0000256" key="5">
    <source>
        <dbReference type="ARBA" id="ARBA00023136"/>
    </source>
</evidence>
<evidence type="ECO:0000256" key="2">
    <source>
        <dbReference type="ARBA" id="ARBA00007362"/>
    </source>
</evidence>